<feature type="region of interest" description="Disordered" evidence="1">
    <location>
        <begin position="46"/>
        <end position="74"/>
    </location>
</feature>
<organism evidence="2 3">
    <name type="scientific">Rhizorhapis suberifaciens</name>
    <name type="common">corky root of lettuce</name>
    <dbReference type="NCBI Taxonomy" id="13656"/>
    <lineage>
        <taxon>Bacteria</taxon>
        <taxon>Pseudomonadati</taxon>
        <taxon>Pseudomonadota</taxon>
        <taxon>Alphaproteobacteria</taxon>
        <taxon>Sphingomonadales</taxon>
        <taxon>Sphingomonadaceae</taxon>
        <taxon>Rhizorhapis</taxon>
    </lineage>
</organism>
<reference evidence="2 3" key="1">
    <citation type="submission" date="2020-08" db="EMBL/GenBank/DDBJ databases">
        <title>Genomic Encyclopedia of Type Strains, Phase IV (KMG-IV): sequencing the most valuable type-strain genomes for metagenomic binning, comparative biology and taxonomic classification.</title>
        <authorList>
            <person name="Goeker M."/>
        </authorList>
    </citation>
    <scope>NUCLEOTIDE SEQUENCE [LARGE SCALE GENOMIC DNA]</scope>
    <source>
        <strain evidence="2 3">DSM 7465</strain>
    </source>
</reference>
<protein>
    <submittedName>
        <fullName evidence="2">Uncharacterized protein</fullName>
    </submittedName>
</protein>
<evidence type="ECO:0000313" key="3">
    <source>
        <dbReference type="Proteomes" id="UP000575068"/>
    </source>
</evidence>
<gene>
    <name evidence="2" type="ORF">HNQ99_000807</name>
</gene>
<evidence type="ECO:0000313" key="2">
    <source>
        <dbReference type="EMBL" id="MBB4640519.1"/>
    </source>
</evidence>
<sequence>MFSLMASLLFAISFAAAITVMAVTFADYRDKMFAALKMQPLHRQPALWRMPPRRPGRTGSPRVIRQPRLSRAAA</sequence>
<name>A0A840HSD4_9SPHN</name>
<evidence type="ECO:0000256" key="1">
    <source>
        <dbReference type="SAM" id="MobiDB-lite"/>
    </source>
</evidence>
<dbReference type="Proteomes" id="UP000575068">
    <property type="component" value="Unassembled WGS sequence"/>
</dbReference>
<proteinExistence type="predicted"/>
<dbReference type="AlphaFoldDB" id="A0A840HSD4"/>
<keyword evidence="3" id="KW-1185">Reference proteome</keyword>
<comment type="caution">
    <text evidence="2">The sequence shown here is derived from an EMBL/GenBank/DDBJ whole genome shotgun (WGS) entry which is preliminary data.</text>
</comment>
<dbReference type="EMBL" id="JACHOV010000002">
    <property type="protein sequence ID" value="MBB4640519.1"/>
    <property type="molecule type" value="Genomic_DNA"/>
</dbReference>
<accession>A0A840HSD4</accession>